<evidence type="ECO:0000256" key="1">
    <source>
        <dbReference type="SAM" id="MobiDB-lite"/>
    </source>
</evidence>
<evidence type="ECO:0000313" key="3">
    <source>
        <dbReference type="Proteomes" id="UP001307889"/>
    </source>
</evidence>
<dbReference type="Proteomes" id="UP001307889">
    <property type="component" value="Chromosome 2"/>
</dbReference>
<dbReference type="EMBL" id="AP028910">
    <property type="protein sequence ID" value="BES91316.1"/>
    <property type="molecule type" value="Genomic_DNA"/>
</dbReference>
<organism evidence="2 3">
    <name type="scientific">Nesidiocoris tenuis</name>
    <dbReference type="NCBI Taxonomy" id="355587"/>
    <lineage>
        <taxon>Eukaryota</taxon>
        <taxon>Metazoa</taxon>
        <taxon>Ecdysozoa</taxon>
        <taxon>Arthropoda</taxon>
        <taxon>Hexapoda</taxon>
        <taxon>Insecta</taxon>
        <taxon>Pterygota</taxon>
        <taxon>Neoptera</taxon>
        <taxon>Paraneoptera</taxon>
        <taxon>Hemiptera</taxon>
        <taxon>Heteroptera</taxon>
        <taxon>Panheteroptera</taxon>
        <taxon>Cimicomorpha</taxon>
        <taxon>Miridae</taxon>
        <taxon>Dicyphina</taxon>
        <taxon>Nesidiocoris</taxon>
    </lineage>
</organism>
<evidence type="ECO:0000313" key="2">
    <source>
        <dbReference type="EMBL" id="BES91316.1"/>
    </source>
</evidence>
<sequence length="100" mass="11230">MIRQVFAERGRRRHKSGESEPAAPPPRSCSEHLRRDILRDRYASESEICLSTGMKLGAELPPPLVFLPPVLSLSSITFSHSLPAVGSRNFSVHFYDRNVL</sequence>
<gene>
    <name evidence="2" type="ORF">NTJ_04124</name>
</gene>
<feature type="region of interest" description="Disordered" evidence="1">
    <location>
        <begin position="1"/>
        <end position="30"/>
    </location>
</feature>
<accession>A0ABN7AGB4</accession>
<protein>
    <submittedName>
        <fullName evidence="2">Uncharacterized protein</fullName>
    </submittedName>
</protein>
<reference evidence="2 3" key="1">
    <citation type="submission" date="2023-09" db="EMBL/GenBank/DDBJ databases">
        <title>Nesidiocoris tenuis whole genome shotgun sequence.</title>
        <authorList>
            <person name="Shibata T."/>
            <person name="Shimoda M."/>
            <person name="Kobayashi T."/>
            <person name="Uehara T."/>
        </authorList>
    </citation>
    <scope>NUCLEOTIDE SEQUENCE [LARGE SCALE GENOMIC DNA]</scope>
    <source>
        <strain evidence="2 3">Japan</strain>
    </source>
</reference>
<name>A0ABN7AGB4_9HEMI</name>
<proteinExistence type="predicted"/>
<keyword evidence="3" id="KW-1185">Reference proteome</keyword>